<evidence type="ECO:0000313" key="1">
    <source>
        <dbReference type="EMBL" id="MET3652128.1"/>
    </source>
</evidence>
<comment type="caution">
    <text evidence="1">The sequence shown here is derived from an EMBL/GenBank/DDBJ whole genome shotgun (WGS) entry which is preliminary data.</text>
</comment>
<evidence type="ECO:0000313" key="2">
    <source>
        <dbReference type="Proteomes" id="UP001549184"/>
    </source>
</evidence>
<name>A0ABV2JWF2_9GAMM</name>
<proteinExistence type="predicted"/>
<organism evidence="1 2">
    <name type="scientific">Dyella japonica</name>
    <dbReference type="NCBI Taxonomy" id="231455"/>
    <lineage>
        <taxon>Bacteria</taxon>
        <taxon>Pseudomonadati</taxon>
        <taxon>Pseudomonadota</taxon>
        <taxon>Gammaproteobacteria</taxon>
        <taxon>Lysobacterales</taxon>
        <taxon>Rhodanobacteraceae</taxon>
        <taxon>Dyella</taxon>
    </lineage>
</organism>
<gene>
    <name evidence="1" type="ORF">ABIC75_001850</name>
</gene>
<dbReference type="EMBL" id="JBEPMU010000002">
    <property type="protein sequence ID" value="MET3652128.1"/>
    <property type="molecule type" value="Genomic_DNA"/>
</dbReference>
<reference evidence="1 2" key="1">
    <citation type="submission" date="2024-06" db="EMBL/GenBank/DDBJ databases">
        <title>Sorghum-associated microbial communities from plants grown in Nebraska, USA.</title>
        <authorList>
            <person name="Schachtman D."/>
        </authorList>
    </citation>
    <scope>NUCLEOTIDE SEQUENCE [LARGE SCALE GENOMIC DNA]</scope>
    <source>
        <strain evidence="1 2">1073</strain>
    </source>
</reference>
<protein>
    <submittedName>
        <fullName evidence="1">Uncharacterized protein</fullName>
    </submittedName>
</protein>
<sequence>MRNRQSIPNIVMQPASVTRTTDSTWQTARRQAGDMFIAT</sequence>
<dbReference type="Proteomes" id="UP001549184">
    <property type="component" value="Unassembled WGS sequence"/>
</dbReference>
<keyword evidence="2" id="KW-1185">Reference proteome</keyword>
<accession>A0ABV2JWF2</accession>